<keyword evidence="4" id="KW-0347">Helicase</keyword>
<dbReference type="InterPro" id="IPR007694">
    <property type="entry name" value="DNA_helicase_DnaB-like_C"/>
</dbReference>
<dbReference type="GO" id="GO:0006260">
    <property type="term" value="P:DNA replication"/>
    <property type="evidence" value="ECO:0007669"/>
    <property type="project" value="InterPro"/>
</dbReference>
<dbReference type="EMBL" id="JACHFB010000006">
    <property type="protein sequence ID" value="MBB6213695.1"/>
    <property type="molecule type" value="Genomic_DNA"/>
</dbReference>
<geneLocation type="plasmid" evidence="5 7">
    <name>lp17</name>
</geneLocation>
<keyword evidence="7" id="KW-1185">Reference proteome</keyword>
<evidence type="ECO:0000313" key="6">
    <source>
        <dbReference type="Proteomes" id="UP000536100"/>
    </source>
</evidence>
<evidence type="ECO:0000313" key="7">
    <source>
        <dbReference type="Proteomes" id="UP001302829"/>
    </source>
</evidence>
<feature type="domain" description="SF4 helicase" evidence="2">
    <location>
        <begin position="6"/>
        <end position="51"/>
    </location>
</feature>
<feature type="transmembrane region" description="Helical" evidence="1">
    <location>
        <begin position="36"/>
        <end position="53"/>
    </location>
</feature>
<evidence type="ECO:0000313" key="3">
    <source>
        <dbReference type="EMBL" id="MBB6213668.1"/>
    </source>
</evidence>
<dbReference type="AlphaFoldDB" id="A0A7W9ZM73"/>
<dbReference type="Pfam" id="PF03796">
    <property type="entry name" value="DnaB_C"/>
    <property type="match status" value="1"/>
</dbReference>
<accession>A0A7W9ZM73</accession>
<dbReference type="EMBL" id="JACHFB010000006">
    <property type="protein sequence ID" value="MBB6213668.1"/>
    <property type="molecule type" value="Genomic_DNA"/>
</dbReference>
<reference evidence="5 7" key="2">
    <citation type="submission" date="2023-07" db="EMBL/GenBank/DDBJ databases">
        <title>Genome sequencing of multiple Borrelia sensu lato isolates.</title>
        <authorList>
            <person name="Mongodin E.F."/>
            <person name="Rudenko N."/>
            <person name="Fraser C.M."/>
            <person name="Schutzer S."/>
            <person name="Luft B."/>
            <person name="Morgan R."/>
            <person name="Chastens S."/>
            <person name="Qiu W."/>
        </authorList>
    </citation>
    <scope>NUCLEOTIDE SEQUENCE [LARGE SCALE GENOMIC DNA]</scope>
    <source>
        <strain evidence="5 7">CA446</strain>
        <plasmid evidence="5 7">lp17</plasmid>
    </source>
</reference>
<dbReference type="RefSeq" id="WP_184125513.1">
    <property type="nucleotide sequence ID" value="NZ_CP124074.1"/>
</dbReference>
<dbReference type="Proteomes" id="UP001302829">
    <property type="component" value="Plasmid lp17"/>
</dbReference>
<dbReference type="InterPro" id="IPR027417">
    <property type="entry name" value="P-loop_NTPase"/>
</dbReference>
<evidence type="ECO:0000313" key="4">
    <source>
        <dbReference type="EMBL" id="MBB6213695.1"/>
    </source>
</evidence>
<evidence type="ECO:0000256" key="1">
    <source>
        <dbReference type="SAM" id="Phobius"/>
    </source>
</evidence>
<dbReference type="EMBL" id="CP132478">
    <property type="protein sequence ID" value="XPK39778.1"/>
    <property type="molecule type" value="Genomic_DNA"/>
</dbReference>
<sequence length="74" mass="8971">MLRYFQLNNLSFYIKSMQGIQIHKLKAQARKMKKNYNIQIIFIDYIGLITMLQNNVFLFEQYSFSIRTIMCTCF</sequence>
<proteinExistence type="predicted"/>
<organism evidence="4 6">
    <name type="scientific">Borreliella californiensis</name>
    <dbReference type="NCBI Taxonomy" id="373543"/>
    <lineage>
        <taxon>Bacteria</taxon>
        <taxon>Pseudomonadati</taxon>
        <taxon>Spirochaetota</taxon>
        <taxon>Spirochaetia</taxon>
        <taxon>Spirochaetales</taxon>
        <taxon>Borreliaceae</taxon>
        <taxon>Borreliella</taxon>
    </lineage>
</organism>
<keyword evidence="1" id="KW-1133">Transmembrane helix</keyword>
<keyword evidence="4" id="KW-0378">Hydrolase</keyword>
<evidence type="ECO:0000313" key="5">
    <source>
        <dbReference type="EMBL" id="XPK39778.1"/>
    </source>
</evidence>
<keyword evidence="1" id="KW-0812">Transmembrane</keyword>
<protein>
    <submittedName>
        <fullName evidence="5">DnaB-like helicase C-terminal domain-containing protein</fullName>
    </submittedName>
    <submittedName>
        <fullName evidence="4">Replicative DNA helicase</fullName>
    </submittedName>
</protein>
<keyword evidence="4" id="KW-0547">Nucleotide-binding</keyword>
<gene>
    <name evidence="3" type="ORF">HNP67_001163</name>
    <name evidence="4" type="ORF">HNP67_001190</name>
    <name evidence="5" type="ORF">QIA39_04785</name>
</gene>
<keyword evidence="1" id="KW-0472">Membrane</keyword>
<keyword evidence="4" id="KW-0067">ATP-binding</keyword>
<dbReference type="Proteomes" id="UP000536100">
    <property type="component" value="Unassembled WGS sequence"/>
</dbReference>
<name>A0A7W9ZM73_9SPIR</name>
<evidence type="ECO:0000259" key="2">
    <source>
        <dbReference type="Pfam" id="PF03796"/>
    </source>
</evidence>
<dbReference type="Gene3D" id="3.40.50.300">
    <property type="entry name" value="P-loop containing nucleotide triphosphate hydrolases"/>
    <property type="match status" value="1"/>
</dbReference>
<dbReference type="GO" id="GO:0003678">
    <property type="term" value="F:DNA helicase activity"/>
    <property type="evidence" value="ECO:0007669"/>
    <property type="project" value="InterPro"/>
</dbReference>
<reference evidence="4 6" key="1">
    <citation type="submission" date="2020-08" db="EMBL/GenBank/DDBJ databases">
        <title>Genomic Encyclopedia of Type Strains, Phase IV (KMG-IV): sequencing the most valuable type-strain genomes for metagenomic binning, comparative biology and taxonomic classification.</title>
        <authorList>
            <person name="Goeker M."/>
        </authorList>
    </citation>
    <scope>NUCLEOTIDE SEQUENCE [LARGE SCALE GENOMIC DNA]</scope>
    <source>
        <strain evidence="4 6">DSM 17989</strain>
    </source>
</reference>
<keyword evidence="5" id="KW-0614">Plasmid</keyword>
<dbReference type="GO" id="GO:0005524">
    <property type="term" value="F:ATP binding"/>
    <property type="evidence" value="ECO:0007669"/>
    <property type="project" value="InterPro"/>
</dbReference>